<name>A0AC60Q9Z1_IXOPE</name>
<evidence type="ECO:0000313" key="2">
    <source>
        <dbReference type="Proteomes" id="UP000805193"/>
    </source>
</evidence>
<dbReference type="Proteomes" id="UP000805193">
    <property type="component" value="Unassembled WGS sequence"/>
</dbReference>
<comment type="caution">
    <text evidence="1">The sequence shown here is derived from an EMBL/GenBank/DDBJ whole genome shotgun (WGS) entry which is preliminary data.</text>
</comment>
<dbReference type="EMBL" id="JABSTQ010009284">
    <property type="protein sequence ID" value="KAG0430837.1"/>
    <property type="molecule type" value="Genomic_DNA"/>
</dbReference>
<protein>
    <submittedName>
        <fullName evidence="1">Uncharacterized protein</fullName>
    </submittedName>
</protein>
<keyword evidence="2" id="KW-1185">Reference proteome</keyword>
<accession>A0AC60Q9Z1</accession>
<evidence type="ECO:0000313" key="1">
    <source>
        <dbReference type="EMBL" id="KAG0430837.1"/>
    </source>
</evidence>
<reference evidence="1 2" key="1">
    <citation type="journal article" date="2020" name="Cell">
        <title>Large-Scale Comparative Analyses of Tick Genomes Elucidate Their Genetic Diversity and Vector Capacities.</title>
        <authorList>
            <consortium name="Tick Genome and Microbiome Consortium (TIGMIC)"/>
            <person name="Jia N."/>
            <person name="Wang J."/>
            <person name="Shi W."/>
            <person name="Du L."/>
            <person name="Sun Y."/>
            <person name="Zhan W."/>
            <person name="Jiang J.F."/>
            <person name="Wang Q."/>
            <person name="Zhang B."/>
            <person name="Ji P."/>
            <person name="Bell-Sakyi L."/>
            <person name="Cui X.M."/>
            <person name="Yuan T.T."/>
            <person name="Jiang B.G."/>
            <person name="Yang W.F."/>
            <person name="Lam T.T."/>
            <person name="Chang Q.C."/>
            <person name="Ding S.J."/>
            <person name="Wang X.J."/>
            <person name="Zhu J.G."/>
            <person name="Ruan X.D."/>
            <person name="Zhao L."/>
            <person name="Wei J.T."/>
            <person name="Ye R.Z."/>
            <person name="Que T.C."/>
            <person name="Du C.H."/>
            <person name="Zhou Y.H."/>
            <person name="Cheng J.X."/>
            <person name="Dai P.F."/>
            <person name="Guo W.B."/>
            <person name="Han X.H."/>
            <person name="Huang E.J."/>
            <person name="Li L.F."/>
            <person name="Wei W."/>
            <person name="Gao Y.C."/>
            <person name="Liu J.Z."/>
            <person name="Shao H.Z."/>
            <person name="Wang X."/>
            <person name="Wang C.C."/>
            <person name="Yang T.C."/>
            <person name="Huo Q.B."/>
            <person name="Li W."/>
            <person name="Chen H.Y."/>
            <person name="Chen S.E."/>
            <person name="Zhou L.G."/>
            <person name="Ni X.B."/>
            <person name="Tian J.H."/>
            <person name="Sheng Y."/>
            <person name="Liu T."/>
            <person name="Pan Y.S."/>
            <person name="Xia L.Y."/>
            <person name="Li J."/>
            <person name="Zhao F."/>
            <person name="Cao W.C."/>
        </authorList>
    </citation>
    <scope>NUCLEOTIDE SEQUENCE [LARGE SCALE GENOMIC DNA]</scope>
    <source>
        <strain evidence="1">Iper-2018</strain>
    </source>
</reference>
<organism evidence="1 2">
    <name type="scientific">Ixodes persulcatus</name>
    <name type="common">Taiga tick</name>
    <dbReference type="NCBI Taxonomy" id="34615"/>
    <lineage>
        <taxon>Eukaryota</taxon>
        <taxon>Metazoa</taxon>
        <taxon>Ecdysozoa</taxon>
        <taxon>Arthropoda</taxon>
        <taxon>Chelicerata</taxon>
        <taxon>Arachnida</taxon>
        <taxon>Acari</taxon>
        <taxon>Parasitiformes</taxon>
        <taxon>Ixodida</taxon>
        <taxon>Ixodoidea</taxon>
        <taxon>Ixodidae</taxon>
        <taxon>Ixodinae</taxon>
        <taxon>Ixodes</taxon>
    </lineage>
</organism>
<proteinExistence type="predicted"/>
<sequence length="234" mass="23654">MAARAAATLGVAQEKQRTTGGNSKKSEPADPGHERPLSSSPLPCRPSEKKPSSRTARGVTQRRCRRSREGGSLYLQGEGHLGQWGGRCSAAPLAGFPNGRAALPGRSDGRRTTGIPLGGGLSTPVTSCGRSGSWPKSPWTGRLGRPSWNADESSTPRRRRRRGGRCGGGPGVSGSRSRGSDTGSGSGLDGAAVCRDPGWNNGGGSRRGADSGSDCDCACGSGCGSGCVSGCGSA</sequence>
<gene>
    <name evidence="1" type="ORF">HPB47_022336</name>
</gene>